<dbReference type="GO" id="GO:0005737">
    <property type="term" value="C:cytoplasm"/>
    <property type="evidence" value="ECO:0007669"/>
    <property type="project" value="UniProtKB-SubCell"/>
</dbReference>
<evidence type="ECO:0000256" key="2">
    <source>
        <dbReference type="ARBA" id="ARBA00022490"/>
    </source>
</evidence>
<dbReference type="AlphaFoldDB" id="A0A7R9C3V9"/>
<feature type="region of interest" description="Disordered" evidence="4">
    <location>
        <begin position="125"/>
        <end position="146"/>
    </location>
</feature>
<evidence type="ECO:0000259" key="5">
    <source>
        <dbReference type="PROSITE" id="PS50003"/>
    </source>
</evidence>
<feature type="non-terminal residue" evidence="6">
    <location>
        <position position="176"/>
    </location>
</feature>
<keyword evidence="2" id="KW-0963">Cytoplasm</keyword>
<comment type="subcellular location">
    <subcellularLocation>
        <location evidence="1">Cytoplasm</location>
    </subcellularLocation>
</comment>
<proteinExistence type="predicted"/>
<organism evidence="6">
    <name type="scientific">Notodromas monacha</name>
    <dbReference type="NCBI Taxonomy" id="399045"/>
    <lineage>
        <taxon>Eukaryota</taxon>
        <taxon>Metazoa</taxon>
        <taxon>Ecdysozoa</taxon>
        <taxon>Arthropoda</taxon>
        <taxon>Crustacea</taxon>
        <taxon>Oligostraca</taxon>
        <taxon>Ostracoda</taxon>
        <taxon>Podocopa</taxon>
        <taxon>Podocopida</taxon>
        <taxon>Cypridocopina</taxon>
        <taxon>Cypridoidea</taxon>
        <taxon>Cyprididae</taxon>
        <taxon>Notodromas</taxon>
    </lineage>
</organism>
<name>A0A7R9C3V9_9CRUS</name>
<reference evidence="6" key="1">
    <citation type="submission" date="2020-11" db="EMBL/GenBank/DDBJ databases">
        <authorList>
            <person name="Tran Van P."/>
        </authorList>
    </citation>
    <scope>NUCLEOTIDE SEQUENCE</scope>
</reference>
<gene>
    <name evidence="6" type="ORF">NMOB1V02_LOCUS12759</name>
</gene>
<feature type="domain" description="PH" evidence="5">
    <location>
        <begin position="1"/>
        <end position="44"/>
    </location>
</feature>
<dbReference type="EMBL" id="CAJPEX010012056">
    <property type="protein sequence ID" value="CAG0925309.1"/>
    <property type="molecule type" value="Genomic_DNA"/>
</dbReference>
<sequence length="176" mass="20374">EHLGVPLKNAWKVVNTVRSHYFLFYTRTAEEKLEWMRAFGRERAQVRQDLEQGIVFTEREKEDARRAALATRTNTKFNKKPKGMTAEEKLEWMRAFGRERAQVRQDLEQGIVFTEREKEDARRAALATRTNSKFNKKPKGKPSKVKLDPDVMASFMRQMNPASYSAAGSTTTTTNN</sequence>
<dbReference type="PANTHER" id="PTHR47544:SF3">
    <property type="entry name" value="RHO GUANINE NUCLEOTIDE EXCHANGE FACTOR 4 ISOFORM X1"/>
    <property type="match status" value="1"/>
</dbReference>
<dbReference type="PROSITE" id="PS50003">
    <property type="entry name" value="PH_DOMAIN"/>
    <property type="match status" value="1"/>
</dbReference>
<evidence type="ECO:0000256" key="3">
    <source>
        <dbReference type="ARBA" id="ARBA00022658"/>
    </source>
</evidence>
<evidence type="ECO:0000256" key="1">
    <source>
        <dbReference type="ARBA" id="ARBA00004496"/>
    </source>
</evidence>
<dbReference type="Gene3D" id="2.30.29.30">
    <property type="entry name" value="Pleckstrin-homology domain (PH domain)/Phosphotyrosine-binding domain (PTB)"/>
    <property type="match status" value="2"/>
</dbReference>
<accession>A0A7R9C3V9</accession>
<feature type="compositionally biased region" description="Basic residues" evidence="4">
    <location>
        <begin position="134"/>
        <end position="144"/>
    </location>
</feature>
<dbReference type="InterPro" id="IPR001849">
    <property type="entry name" value="PH_domain"/>
</dbReference>
<evidence type="ECO:0000256" key="4">
    <source>
        <dbReference type="SAM" id="MobiDB-lite"/>
    </source>
</evidence>
<evidence type="ECO:0000313" key="6">
    <source>
        <dbReference type="EMBL" id="CAD7285157.1"/>
    </source>
</evidence>
<dbReference type="SUPFAM" id="SSF50729">
    <property type="entry name" value="PH domain-like"/>
    <property type="match status" value="1"/>
</dbReference>
<dbReference type="GO" id="GO:0005085">
    <property type="term" value="F:guanyl-nucleotide exchange factor activity"/>
    <property type="evidence" value="ECO:0007669"/>
    <property type="project" value="UniProtKB-KW"/>
</dbReference>
<evidence type="ECO:0000313" key="7">
    <source>
        <dbReference type="Proteomes" id="UP000678499"/>
    </source>
</evidence>
<protein>
    <recommendedName>
        <fullName evidence="5">PH domain-containing protein</fullName>
    </recommendedName>
</protein>
<keyword evidence="3" id="KW-0344">Guanine-nucleotide releasing factor</keyword>
<feature type="non-terminal residue" evidence="6">
    <location>
        <position position="1"/>
    </location>
</feature>
<dbReference type="PANTHER" id="PTHR47544">
    <property type="entry name" value="RHO GUANINE NUCLEOTIDE EXCHANGE FACTOR 4"/>
    <property type="match status" value="1"/>
</dbReference>
<dbReference type="EMBL" id="OA894093">
    <property type="protein sequence ID" value="CAD7285157.1"/>
    <property type="molecule type" value="Genomic_DNA"/>
</dbReference>
<keyword evidence="7" id="KW-1185">Reference proteome</keyword>
<dbReference type="Proteomes" id="UP000678499">
    <property type="component" value="Unassembled WGS sequence"/>
</dbReference>
<dbReference type="InterPro" id="IPR011993">
    <property type="entry name" value="PH-like_dom_sf"/>
</dbReference>